<keyword evidence="10" id="KW-1185">Reference proteome</keyword>
<dbReference type="GO" id="GO:0005886">
    <property type="term" value="C:plasma membrane"/>
    <property type="evidence" value="ECO:0007669"/>
    <property type="project" value="UniProtKB-SubCell"/>
</dbReference>
<organism evidence="9 10">
    <name type="scientific">Plantimonas leprariae</name>
    <dbReference type="NCBI Taxonomy" id="2615207"/>
    <lineage>
        <taxon>Bacteria</taxon>
        <taxon>Pseudomonadati</taxon>
        <taxon>Pseudomonadota</taxon>
        <taxon>Alphaproteobacteria</taxon>
        <taxon>Hyphomicrobiales</taxon>
        <taxon>Aurantimonadaceae</taxon>
        <taxon>Plantimonas</taxon>
    </lineage>
</organism>
<keyword evidence="4 7" id="KW-0472">Membrane</keyword>
<dbReference type="Gene3D" id="3.30.1490.480">
    <property type="entry name" value="Endolytic murein transglycosylase"/>
    <property type="match status" value="1"/>
</dbReference>
<sequence length="376" mass="40845">MRGAALSDERGTEGPDERRIRKAARRSRGARSRVVVLFNFLLSGALVACLAVVAVVLWGRSEFEGPGPLTAATTVVIPKNTSLESIAGNLQREGVISNARIFEYGARVTKTAAKLKAGEYGFDPGVSMRGVLDKLASGESIMHSVTVPEGWTVRQVFDRVAGEEVLAGDMPPMPAEGSLRPDTYRVQRGMQRAELIRQMQEAQTELVQQIWAGRSKDVNLRDIGQFVTLASIVEKETGKPEERPLVASVFLNRLKKGMRLQSDPTIIYAVWGGAGKPPDEPIRQSHIRNDSPYNTYVAKGLPPGPIACPGRAALEAVANPAASKDVYFVADGDGGHVFASTLEDHNANVRRYREIEKQRNLPVPPTVGLDDQALAQ</sequence>
<comment type="caution">
    <text evidence="9">The sequence shown here is derived from an EMBL/GenBank/DDBJ whole genome shotgun (WGS) entry which is preliminary data.</text>
</comment>
<dbReference type="HAMAP" id="MF_02065">
    <property type="entry name" value="MltG"/>
    <property type="match status" value="1"/>
</dbReference>
<feature type="site" description="Important for catalytic activity" evidence="7">
    <location>
        <position position="236"/>
    </location>
</feature>
<dbReference type="Proteomes" id="UP000432089">
    <property type="component" value="Unassembled WGS sequence"/>
</dbReference>
<comment type="subcellular location">
    <subcellularLocation>
        <location evidence="7">Cell inner membrane</location>
        <topology evidence="7">Single-pass membrane protein</topology>
    </subcellularLocation>
</comment>
<evidence type="ECO:0000256" key="8">
    <source>
        <dbReference type="SAM" id="MobiDB-lite"/>
    </source>
</evidence>
<dbReference type="PANTHER" id="PTHR30518:SF2">
    <property type="entry name" value="ENDOLYTIC MUREIN TRANSGLYCOSYLASE"/>
    <property type="match status" value="1"/>
</dbReference>
<evidence type="ECO:0000256" key="2">
    <source>
        <dbReference type="ARBA" id="ARBA00022692"/>
    </source>
</evidence>
<dbReference type="GO" id="GO:0071555">
    <property type="term" value="P:cell wall organization"/>
    <property type="evidence" value="ECO:0007669"/>
    <property type="project" value="UniProtKB-KW"/>
</dbReference>
<dbReference type="EC" id="4.2.2.29" evidence="7"/>
<accession>A0A7V7U0V1</accession>
<dbReference type="AlphaFoldDB" id="A0A7V7U0V1"/>
<evidence type="ECO:0000313" key="9">
    <source>
        <dbReference type="EMBL" id="KAB0680934.1"/>
    </source>
</evidence>
<evidence type="ECO:0000256" key="6">
    <source>
        <dbReference type="ARBA" id="ARBA00023316"/>
    </source>
</evidence>
<evidence type="ECO:0000256" key="1">
    <source>
        <dbReference type="ARBA" id="ARBA00022475"/>
    </source>
</evidence>
<feature type="transmembrane region" description="Helical" evidence="7">
    <location>
        <begin position="34"/>
        <end position="58"/>
    </location>
</feature>
<dbReference type="CDD" id="cd08010">
    <property type="entry name" value="MltG_like"/>
    <property type="match status" value="1"/>
</dbReference>
<dbReference type="GO" id="GO:0009252">
    <property type="term" value="P:peptidoglycan biosynthetic process"/>
    <property type="evidence" value="ECO:0007669"/>
    <property type="project" value="UniProtKB-UniRule"/>
</dbReference>
<keyword evidence="6 7" id="KW-0961">Cell wall biogenesis/degradation</keyword>
<comment type="similarity">
    <text evidence="7">Belongs to the transglycosylase MltG family.</text>
</comment>
<feature type="compositionally biased region" description="Basic and acidic residues" evidence="8">
    <location>
        <begin position="7"/>
        <end position="19"/>
    </location>
</feature>
<keyword evidence="2 7" id="KW-0812">Transmembrane</keyword>
<comment type="catalytic activity">
    <reaction evidence="7">
        <text>a peptidoglycan chain = a peptidoglycan chain with N-acetyl-1,6-anhydromuramyl-[peptide] at the reducing end + a peptidoglycan chain with N-acetylglucosamine at the non-reducing end.</text>
        <dbReference type="EC" id="4.2.2.29"/>
    </reaction>
</comment>
<dbReference type="GO" id="GO:0008932">
    <property type="term" value="F:lytic endotransglycosylase activity"/>
    <property type="evidence" value="ECO:0007669"/>
    <property type="project" value="UniProtKB-UniRule"/>
</dbReference>
<keyword evidence="5 7" id="KW-0456">Lyase</keyword>
<reference evidence="9 10" key="1">
    <citation type="submission" date="2019-09" db="EMBL/GenBank/DDBJ databases">
        <title>YIM 132180 draft genome.</title>
        <authorList>
            <person name="Zhang K."/>
        </authorList>
    </citation>
    <scope>NUCLEOTIDE SEQUENCE [LARGE SCALE GENOMIC DNA]</scope>
    <source>
        <strain evidence="9 10">YIM 132180</strain>
    </source>
</reference>
<evidence type="ECO:0000256" key="7">
    <source>
        <dbReference type="HAMAP-Rule" id="MF_02065"/>
    </source>
</evidence>
<evidence type="ECO:0000256" key="5">
    <source>
        <dbReference type="ARBA" id="ARBA00023239"/>
    </source>
</evidence>
<dbReference type="NCBIfam" id="TIGR00247">
    <property type="entry name" value="endolytic transglycosylase MltG"/>
    <property type="match status" value="1"/>
</dbReference>
<keyword evidence="1 7" id="KW-1003">Cell membrane</keyword>
<proteinExistence type="inferred from homology"/>
<gene>
    <name evidence="7 9" type="primary">mltG</name>
    <name evidence="9" type="ORF">F6X38_06565</name>
</gene>
<dbReference type="Gene3D" id="3.30.160.60">
    <property type="entry name" value="Classic Zinc Finger"/>
    <property type="match status" value="1"/>
</dbReference>
<dbReference type="PANTHER" id="PTHR30518">
    <property type="entry name" value="ENDOLYTIC MUREIN TRANSGLYCOSYLASE"/>
    <property type="match status" value="1"/>
</dbReference>
<keyword evidence="7" id="KW-0997">Cell inner membrane</keyword>
<keyword evidence="3 7" id="KW-1133">Transmembrane helix</keyword>
<evidence type="ECO:0000313" key="10">
    <source>
        <dbReference type="Proteomes" id="UP000432089"/>
    </source>
</evidence>
<dbReference type="InterPro" id="IPR003770">
    <property type="entry name" value="MLTG-like"/>
</dbReference>
<dbReference type="Pfam" id="PF02618">
    <property type="entry name" value="YceG"/>
    <property type="match status" value="1"/>
</dbReference>
<feature type="region of interest" description="Disordered" evidence="8">
    <location>
        <begin position="1"/>
        <end position="24"/>
    </location>
</feature>
<protein>
    <recommendedName>
        <fullName evidence="7">Endolytic murein transglycosylase</fullName>
        <ecNumber evidence="7">4.2.2.29</ecNumber>
    </recommendedName>
    <alternativeName>
        <fullName evidence="7">Peptidoglycan lytic transglycosylase</fullName>
    </alternativeName>
    <alternativeName>
        <fullName evidence="7">Peptidoglycan polymerization terminase</fullName>
    </alternativeName>
</protein>
<dbReference type="EMBL" id="VZDO01000004">
    <property type="protein sequence ID" value="KAB0680934.1"/>
    <property type="molecule type" value="Genomic_DNA"/>
</dbReference>
<comment type="function">
    <text evidence="7">Functions as a peptidoglycan terminase that cleaves nascent peptidoglycan strands endolytically to terminate their elongation.</text>
</comment>
<evidence type="ECO:0000256" key="3">
    <source>
        <dbReference type="ARBA" id="ARBA00022989"/>
    </source>
</evidence>
<name>A0A7V7U0V1_9HYPH</name>
<evidence type="ECO:0000256" key="4">
    <source>
        <dbReference type="ARBA" id="ARBA00023136"/>
    </source>
</evidence>